<evidence type="ECO:0008006" key="4">
    <source>
        <dbReference type="Google" id="ProtNLM"/>
    </source>
</evidence>
<name>A0ABN9PCV8_9DINO</name>
<feature type="compositionally biased region" description="Basic residues" evidence="1">
    <location>
        <begin position="86"/>
        <end position="100"/>
    </location>
</feature>
<evidence type="ECO:0000313" key="2">
    <source>
        <dbReference type="EMBL" id="CAK0790701.1"/>
    </source>
</evidence>
<dbReference type="EMBL" id="CAUYUJ010000466">
    <property type="protein sequence ID" value="CAK0790701.1"/>
    <property type="molecule type" value="Genomic_DNA"/>
</dbReference>
<proteinExistence type="predicted"/>
<dbReference type="Proteomes" id="UP001189429">
    <property type="component" value="Unassembled WGS sequence"/>
</dbReference>
<feature type="non-terminal residue" evidence="2">
    <location>
        <position position="142"/>
    </location>
</feature>
<accession>A0ABN9PCV8</accession>
<evidence type="ECO:0000256" key="1">
    <source>
        <dbReference type="SAM" id="MobiDB-lite"/>
    </source>
</evidence>
<feature type="region of interest" description="Disordered" evidence="1">
    <location>
        <begin position="85"/>
        <end position="142"/>
    </location>
</feature>
<protein>
    <recommendedName>
        <fullName evidence="4">Aurora kinase</fullName>
    </recommendedName>
</protein>
<evidence type="ECO:0000313" key="3">
    <source>
        <dbReference type="Proteomes" id="UP001189429"/>
    </source>
</evidence>
<gene>
    <name evidence="2" type="ORF">PCOR1329_LOCUS1915</name>
</gene>
<organism evidence="2 3">
    <name type="scientific">Prorocentrum cordatum</name>
    <dbReference type="NCBI Taxonomy" id="2364126"/>
    <lineage>
        <taxon>Eukaryota</taxon>
        <taxon>Sar</taxon>
        <taxon>Alveolata</taxon>
        <taxon>Dinophyceae</taxon>
        <taxon>Prorocentrales</taxon>
        <taxon>Prorocentraceae</taxon>
        <taxon>Prorocentrum</taxon>
    </lineage>
</organism>
<comment type="caution">
    <text evidence="2">The sequence shown here is derived from an EMBL/GenBank/DDBJ whole genome shotgun (WGS) entry which is preliminary data.</text>
</comment>
<keyword evidence="3" id="KW-1185">Reference proteome</keyword>
<reference evidence="2" key="1">
    <citation type="submission" date="2023-10" db="EMBL/GenBank/DDBJ databases">
        <authorList>
            <person name="Chen Y."/>
            <person name="Shah S."/>
            <person name="Dougan E. K."/>
            <person name="Thang M."/>
            <person name="Chan C."/>
        </authorList>
    </citation>
    <scope>NUCLEOTIDE SEQUENCE [LARGE SCALE GENOMIC DNA]</scope>
</reference>
<sequence length="142" mass="16639">MELPVEDLHFGLPRCKVTMKPTMPTMLKWTAEDFDKQERLEIARVHIGSFGVWVVQGLSHNRSLYAMKKGGKVAVAKCVTVERGLRSRRGQRHARHLRPRHREDPAHPLMVRAPGRSPRRGRRGERRRRRKRRRKRVLAATK</sequence>
<feature type="compositionally biased region" description="Basic residues" evidence="1">
    <location>
        <begin position="117"/>
        <end position="142"/>
    </location>
</feature>